<feature type="domain" description="Large ribosomal subunit protein uL15/eL18" evidence="7">
    <location>
        <begin position="77"/>
        <end position="143"/>
    </location>
</feature>
<feature type="compositionally biased region" description="Gly residues" evidence="6">
    <location>
        <begin position="21"/>
        <end position="31"/>
    </location>
</feature>
<dbReference type="GO" id="GO:0019843">
    <property type="term" value="F:rRNA binding"/>
    <property type="evidence" value="ECO:0007669"/>
    <property type="project" value="UniProtKB-UniRule"/>
</dbReference>
<dbReference type="Pfam" id="PF00828">
    <property type="entry name" value="Ribosomal_L27A"/>
    <property type="match status" value="1"/>
</dbReference>
<reference evidence="8 9" key="1">
    <citation type="submission" date="2016-10" db="EMBL/GenBank/DDBJ databases">
        <authorList>
            <person name="de Groot N.N."/>
        </authorList>
    </citation>
    <scope>NUCLEOTIDE SEQUENCE [LARGE SCALE GENOMIC DNA]</scope>
    <source>
        <strain evidence="8 9">DSM 8423</strain>
    </source>
</reference>
<comment type="similarity">
    <text evidence="1 4 5">Belongs to the universal ribosomal protein uL15 family.</text>
</comment>
<dbReference type="InterPro" id="IPR036227">
    <property type="entry name" value="Ribosomal_uL15/eL18_sf"/>
</dbReference>
<dbReference type="STRING" id="43775.SAMN04489760_10259"/>
<keyword evidence="4" id="KW-0699">rRNA-binding</keyword>
<evidence type="ECO:0000313" key="8">
    <source>
        <dbReference type="EMBL" id="SEL99653.1"/>
    </source>
</evidence>
<keyword evidence="3 4" id="KW-0687">Ribonucleoprotein</keyword>
<dbReference type="GO" id="GO:0022625">
    <property type="term" value="C:cytosolic large ribosomal subunit"/>
    <property type="evidence" value="ECO:0007669"/>
    <property type="project" value="TreeGrafter"/>
</dbReference>
<evidence type="ECO:0000256" key="6">
    <source>
        <dbReference type="SAM" id="MobiDB-lite"/>
    </source>
</evidence>
<dbReference type="NCBIfam" id="TIGR01071">
    <property type="entry name" value="rplO_bact"/>
    <property type="match status" value="1"/>
</dbReference>
<evidence type="ECO:0000256" key="4">
    <source>
        <dbReference type="HAMAP-Rule" id="MF_01341"/>
    </source>
</evidence>
<sequence length="147" mass="15495">MDLSQLVPPAGSRKKKKRVGRGTGSGHGGTACKGHKGQNARSGGGVRDGFEGGQMPLSRRLPKRGFKSKLCKDIVTLNVETLNGFETGVTIDVEQLKHSRLIKNSVERVKILGAGEIDHPLTVKIAMISSGARAKIEAAGGSIIEVV</sequence>
<dbReference type="InterPro" id="IPR021131">
    <property type="entry name" value="Ribosomal_uL15/eL18"/>
</dbReference>
<dbReference type="EMBL" id="FOBS01000002">
    <property type="protein sequence ID" value="SEL99653.1"/>
    <property type="molecule type" value="Genomic_DNA"/>
</dbReference>
<accession>A0A1H7URT0</accession>
<name>A0A1H7URT0_9BACT</name>
<dbReference type="PANTHER" id="PTHR12934:SF11">
    <property type="entry name" value="LARGE RIBOSOMAL SUBUNIT PROTEIN UL15M"/>
    <property type="match status" value="1"/>
</dbReference>
<dbReference type="GO" id="GO:0003735">
    <property type="term" value="F:structural constituent of ribosome"/>
    <property type="evidence" value="ECO:0007669"/>
    <property type="project" value="InterPro"/>
</dbReference>
<dbReference type="GO" id="GO:0006412">
    <property type="term" value="P:translation"/>
    <property type="evidence" value="ECO:0007669"/>
    <property type="project" value="UniProtKB-UniRule"/>
</dbReference>
<dbReference type="Gene3D" id="3.100.10.10">
    <property type="match status" value="1"/>
</dbReference>
<evidence type="ECO:0000256" key="2">
    <source>
        <dbReference type="ARBA" id="ARBA00022980"/>
    </source>
</evidence>
<dbReference type="HAMAP" id="MF_01341">
    <property type="entry name" value="Ribosomal_uL15"/>
    <property type="match status" value="1"/>
</dbReference>
<evidence type="ECO:0000313" key="9">
    <source>
        <dbReference type="Proteomes" id="UP000198744"/>
    </source>
</evidence>
<evidence type="ECO:0000259" key="7">
    <source>
        <dbReference type="Pfam" id="PF00828"/>
    </source>
</evidence>
<proteinExistence type="inferred from homology"/>
<evidence type="ECO:0000256" key="5">
    <source>
        <dbReference type="RuleBase" id="RU003888"/>
    </source>
</evidence>
<dbReference type="SUPFAM" id="SSF52080">
    <property type="entry name" value="Ribosomal proteins L15p and L18e"/>
    <property type="match status" value="1"/>
</dbReference>
<dbReference type="RefSeq" id="WP_093881991.1">
    <property type="nucleotide sequence ID" value="NZ_FOBS01000002.1"/>
</dbReference>
<dbReference type="Proteomes" id="UP000198744">
    <property type="component" value="Unassembled WGS sequence"/>
</dbReference>
<comment type="subunit">
    <text evidence="4">Part of the 50S ribosomal subunit.</text>
</comment>
<evidence type="ECO:0000256" key="3">
    <source>
        <dbReference type="ARBA" id="ARBA00023274"/>
    </source>
</evidence>
<keyword evidence="9" id="KW-1185">Reference proteome</keyword>
<dbReference type="AlphaFoldDB" id="A0A1H7URT0"/>
<keyword evidence="2 4" id="KW-0689">Ribosomal protein</keyword>
<dbReference type="InterPro" id="IPR030878">
    <property type="entry name" value="Ribosomal_uL15"/>
</dbReference>
<protein>
    <recommendedName>
        <fullName evidence="4">Large ribosomal subunit protein uL15</fullName>
    </recommendedName>
</protein>
<evidence type="ECO:0000256" key="1">
    <source>
        <dbReference type="ARBA" id="ARBA00007320"/>
    </source>
</evidence>
<gene>
    <name evidence="4" type="primary">rplO</name>
    <name evidence="8" type="ORF">SAMN04489760_10259</name>
</gene>
<dbReference type="PANTHER" id="PTHR12934">
    <property type="entry name" value="50S RIBOSOMAL PROTEIN L15"/>
    <property type="match status" value="1"/>
</dbReference>
<dbReference type="InterPro" id="IPR005749">
    <property type="entry name" value="Ribosomal_uL15_bac-type"/>
</dbReference>
<dbReference type="OrthoDB" id="9810293at2"/>
<comment type="function">
    <text evidence="4">Binds to the 23S rRNA.</text>
</comment>
<keyword evidence="4" id="KW-0694">RNA-binding</keyword>
<dbReference type="InterPro" id="IPR001196">
    <property type="entry name" value="Ribosomal_uL15_CS"/>
</dbReference>
<dbReference type="PROSITE" id="PS00475">
    <property type="entry name" value="RIBOSOMAL_L15"/>
    <property type="match status" value="1"/>
</dbReference>
<feature type="region of interest" description="Disordered" evidence="6">
    <location>
        <begin position="1"/>
        <end position="61"/>
    </location>
</feature>
<organism evidence="8 9">
    <name type="scientific">Syntrophus gentianae</name>
    <dbReference type="NCBI Taxonomy" id="43775"/>
    <lineage>
        <taxon>Bacteria</taxon>
        <taxon>Pseudomonadati</taxon>
        <taxon>Thermodesulfobacteriota</taxon>
        <taxon>Syntrophia</taxon>
        <taxon>Syntrophales</taxon>
        <taxon>Syntrophaceae</taxon>
        <taxon>Syntrophus</taxon>
    </lineage>
</organism>